<dbReference type="Proteomes" id="UP000789901">
    <property type="component" value="Unassembled WGS sequence"/>
</dbReference>
<sequence>MQKNNTSFDFEEQIIVHNPKNSISLLLLYDMVVENSYRNNDYQEEYKNQYLYQKAKKTYAHIYGRFQVINKLIVNLLELET</sequence>
<proteinExistence type="predicted"/>
<name>A0ABN7UGG1_GIGMA</name>
<protein>
    <submittedName>
        <fullName evidence="1">5003_t:CDS:1</fullName>
    </submittedName>
</protein>
<dbReference type="EMBL" id="CAJVQB010002882">
    <property type="protein sequence ID" value="CAG8590518.1"/>
    <property type="molecule type" value="Genomic_DNA"/>
</dbReference>
<accession>A0ABN7UGG1</accession>
<comment type="caution">
    <text evidence="1">The sequence shown here is derived from an EMBL/GenBank/DDBJ whole genome shotgun (WGS) entry which is preliminary data.</text>
</comment>
<evidence type="ECO:0000313" key="2">
    <source>
        <dbReference type="Proteomes" id="UP000789901"/>
    </source>
</evidence>
<reference evidence="1 2" key="1">
    <citation type="submission" date="2021-06" db="EMBL/GenBank/DDBJ databases">
        <authorList>
            <person name="Kallberg Y."/>
            <person name="Tangrot J."/>
            <person name="Rosling A."/>
        </authorList>
    </citation>
    <scope>NUCLEOTIDE SEQUENCE [LARGE SCALE GENOMIC DNA]</scope>
    <source>
        <strain evidence="1 2">120-4 pot B 10/14</strain>
    </source>
</reference>
<gene>
    <name evidence="1" type="ORF">GMARGA_LOCUS6386</name>
</gene>
<evidence type="ECO:0000313" key="1">
    <source>
        <dbReference type="EMBL" id="CAG8590518.1"/>
    </source>
</evidence>
<organism evidence="1 2">
    <name type="scientific">Gigaspora margarita</name>
    <dbReference type="NCBI Taxonomy" id="4874"/>
    <lineage>
        <taxon>Eukaryota</taxon>
        <taxon>Fungi</taxon>
        <taxon>Fungi incertae sedis</taxon>
        <taxon>Mucoromycota</taxon>
        <taxon>Glomeromycotina</taxon>
        <taxon>Glomeromycetes</taxon>
        <taxon>Diversisporales</taxon>
        <taxon>Gigasporaceae</taxon>
        <taxon>Gigaspora</taxon>
    </lineage>
</organism>
<keyword evidence="2" id="KW-1185">Reference proteome</keyword>